<feature type="region of interest" description="Disordered" evidence="1">
    <location>
        <begin position="115"/>
        <end position="165"/>
    </location>
</feature>
<accession>A0ABQ7FW46</accession>
<comment type="caution">
    <text evidence="4">The sequence shown here is derived from an EMBL/GenBank/DDBJ whole genome shotgun (WGS) entry which is preliminary data.</text>
</comment>
<dbReference type="Pfam" id="PF06534">
    <property type="entry name" value="RGM_C"/>
    <property type="match status" value="1"/>
</dbReference>
<evidence type="ECO:0000256" key="1">
    <source>
        <dbReference type="SAM" id="MobiDB-lite"/>
    </source>
</evidence>
<dbReference type="EMBL" id="MU070818">
    <property type="protein sequence ID" value="KAF5826596.1"/>
    <property type="molecule type" value="Genomic_DNA"/>
</dbReference>
<proteinExistence type="predicted"/>
<evidence type="ECO:0000313" key="4">
    <source>
        <dbReference type="EMBL" id="KAF5826596.1"/>
    </source>
</evidence>
<dbReference type="PANTHER" id="PTHR31428">
    <property type="entry name" value="RGM DOMAIN FAMILY MEMBER DRAG-1"/>
    <property type="match status" value="1"/>
</dbReference>
<feature type="chain" id="PRO_5047322762" description="Repulsive guidance molecule C-terminal domain-containing protein" evidence="2">
    <location>
        <begin position="20"/>
        <end position="418"/>
    </location>
</feature>
<name>A0ABQ7FW46_DUNSA</name>
<gene>
    <name evidence="4" type="ORF">DUNSADRAFT_2585</name>
</gene>
<feature type="domain" description="Repulsive guidance molecule C-terminal" evidence="3">
    <location>
        <begin position="179"/>
        <end position="261"/>
    </location>
</feature>
<evidence type="ECO:0000256" key="2">
    <source>
        <dbReference type="SAM" id="SignalP"/>
    </source>
</evidence>
<organism evidence="4 5">
    <name type="scientific">Dunaliella salina</name>
    <name type="common">Green alga</name>
    <name type="synonym">Protococcus salinus</name>
    <dbReference type="NCBI Taxonomy" id="3046"/>
    <lineage>
        <taxon>Eukaryota</taxon>
        <taxon>Viridiplantae</taxon>
        <taxon>Chlorophyta</taxon>
        <taxon>core chlorophytes</taxon>
        <taxon>Chlorophyceae</taxon>
        <taxon>CS clade</taxon>
        <taxon>Chlamydomonadales</taxon>
        <taxon>Dunaliellaceae</taxon>
        <taxon>Dunaliella</taxon>
    </lineage>
</organism>
<protein>
    <recommendedName>
        <fullName evidence="3">Repulsive guidance molecule C-terminal domain-containing protein</fullName>
    </recommendedName>
</protein>
<sequence>MSAFFFATILLYFTHEAVSDRHDTITKECLERFIAAYSDRFTSCRECFQASEDENANDSIWDCCDPQRKNCGEIFPHLQYVIEPCTEEDKQALHLEELKETGNVWESMCKQVNAEPIKSHQPPPPLAPSAAGSQKGGVAISLNVPPSPPVTEDGDKGSDADQSNTHIACTPAFPEDSFDICLVHGDPHVMGFSYVEGSMHTCDSVGRVELLSNQFISVKAEAQYLSQTVPSSNVTGASILTSLTISYKNESCGSDQQISSATKWEDARLQTSVTVNEDMLQSGQRFLSVRIATPFISGSSGWCKGGCPEQEVPTGPSRNFARKRLLQGNEGGLDPKAFEACRAEGLQGDFMKACAFDTSYSGDKAFVASASREAAEFAAVKYGKGDVQTSRGTAAKKECAVLMWAVAVLALTWDMCFI</sequence>
<evidence type="ECO:0000259" key="3">
    <source>
        <dbReference type="Pfam" id="PF06534"/>
    </source>
</evidence>
<keyword evidence="2" id="KW-0732">Signal</keyword>
<dbReference type="Proteomes" id="UP000815325">
    <property type="component" value="Unassembled WGS sequence"/>
</dbReference>
<evidence type="ECO:0000313" key="5">
    <source>
        <dbReference type="Proteomes" id="UP000815325"/>
    </source>
</evidence>
<keyword evidence="5" id="KW-1185">Reference proteome</keyword>
<reference evidence="4" key="1">
    <citation type="submission" date="2017-08" db="EMBL/GenBank/DDBJ databases">
        <authorList>
            <person name="Polle J.E."/>
            <person name="Barry K."/>
            <person name="Cushman J."/>
            <person name="Schmutz J."/>
            <person name="Tran D."/>
            <person name="Hathwaick L.T."/>
            <person name="Yim W.C."/>
            <person name="Jenkins J."/>
            <person name="Mckie-Krisberg Z.M."/>
            <person name="Prochnik S."/>
            <person name="Lindquist E."/>
            <person name="Dockter R.B."/>
            <person name="Adam C."/>
            <person name="Molina H."/>
            <person name="Bunkerborg J."/>
            <person name="Jin E."/>
            <person name="Buchheim M."/>
            <person name="Magnuson J."/>
        </authorList>
    </citation>
    <scope>NUCLEOTIDE SEQUENCE</scope>
    <source>
        <strain evidence="4">CCAP 19/18</strain>
    </source>
</reference>
<dbReference type="InterPro" id="IPR040287">
    <property type="entry name" value="RGM"/>
</dbReference>
<dbReference type="InterPro" id="IPR009496">
    <property type="entry name" value="RGM_C"/>
</dbReference>
<dbReference type="PANTHER" id="PTHR31428:SF6">
    <property type="entry name" value="REPULSIVE GUIDANCE MOLECULE B HOMOLOG DRAG-1"/>
    <property type="match status" value="1"/>
</dbReference>
<feature type="signal peptide" evidence="2">
    <location>
        <begin position="1"/>
        <end position="19"/>
    </location>
</feature>